<name>A0A3P3VVU3_9MICO</name>
<dbReference type="EMBL" id="RQVS01000008">
    <property type="protein sequence ID" value="RRJ86574.1"/>
    <property type="molecule type" value="Genomic_DNA"/>
</dbReference>
<dbReference type="OrthoDB" id="4397445at2"/>
<keyword evidence="6" id="KW-1185">Reference proteome</keyword>
<gene>
    <name evidence="5" type="ORF">EG850_07960</name>
</gene>
<keyword evidence="2" id="KW-0472">Membrane</keyword>
<protein>
    <recommendedName>
        <fullName evidence="7">Alpha/beta-hydrolase catalytic domain-containing protein</fullName>
    </recommendedName>
</protein>
<dbReference type="Pfam" id="PF10081">
    <property type="entry name" value="Abhydrolase_9"/>
    <property type="match status" value="1"/>
</dbReference>
<sequence>MQKRNPGYVSQSSSPFTEILVCMFRPRAPRSERRGDATTPRKKQLQRFFNRWGPNWWGVVASQLTTLIALGPSLLPRTWWTTAASISLSQLYGYAVGSGARTTRNGILALVRRARGVDAQPTPSLRMATVERTWQTALLSTMAIGTAATLLSSLERQREIAQLVDETPQTLRQQFTGMAVGTVATTGILGLVQLFRMSSAGTRRLIGRFAPALAAPLSGTAVMFGLTYYLNRSVLWEQLMRRINASAHRNNLRPLPGRVAPKQAERSGSPASFESFNSLGRHGKSVVADGPRARDIAAFWGEDAMEPVRAYVGLSPSQSIETAARHAVRDLRRAGGFTREHLVIMVGTGTGWLNDWAMSALEFLTRGNCAVVSLQYTVLPSAFAFLFDRKSPKQTARALYHEVREVLDTMPANERPKLYMSGESLGAFGGVSVFSSASDMARKLDGAIWAGTPQISPMWRELTARRRAGSPEIRPDIDDGSVIRFSNRAEDLGHDHEGMPYASWGEKRFVFLQHPSDPIVWWDPSLIWQQPTWMTEPRGHDVTARMRWWPWVTFWQIAADMPLSIANKGGHAHRYFEEYVGAWSQVLGIDVDADNLAEAIRPLIRPH</sequence>
<evidence type="ECO:0000313" key="6">
    <source>
        <dbReference type="Proteomes" id="UP000274391"/>
    </source>
</evidence>
<evidence type="ECO:0000256" key="1">
    <source>
        <dbReference type="SAM" id="MobiDB-lite"/>
    </source>
</evidence>
<evidence type="ECO:0000259" key="3">
    <source>
        <dbReference type="Pfam" id="PF10081"/>
    </source>
</evidence>
<feature type="region of interest" description="Disordered" evidence="1">
    <location>
        <begin position="251"/>
        <end position="276"/>
    </location>
</feature>
<dbReference type="InterPro" id="IPR029058">
    <property type="entry name" value="AB_hydrolase_fold"/>
</dbReference>
<feature type="transmembrane region" description="Helical" evidence="2">
    <location>
        <begin position="175"/>
        <end position="197"/>
    </location>
</feature>
<evidence type="ECO:0008006" key="7">
    <source>
        <dbReference type="Google" id="ProtNLM"/>
    </source>
</evidence>
<feature type="domain" description="Alpha/beta-hydrolase N-terminal" evidence="4">
    <location>
        <begin position="70"/>
        <end position="291"/>
    </location>
</feature>
<proteinExistence type="predicted"/>
<dbReference type="InterPro" id="IPR027788">
    <property type="entry name" value="Alpha/beta-hydrolase_N_dom"/>
</dbReference>
<organism evidence="5 6">
    <name type="scientific">Gulosibacter macacae</name>
    <dbReference type="NCBI Taxonomy" id="2488791"/>
    <lineage>
        <taxon>Bacteria</taxon>
        <taxon>Bacillati</taxon>
        <taxon>Actinomycetota</taxon>
        <taxon>Actinomycetes</taxon>
        <taxon>Micrococcales</taxon>
        <taxon>Microbacteriaceae</taxon>
        <taxon>Gulosibacter</taxon>
    </lineage>
</organism>
<comment type="caution">
    <text evidence="5">The sequence shown here is derived from an EMBL/GenBank/DDBJ whole genome shotgun (WGS) entry which is preliminary data.</text>
</comment>
<evidence type="ECO:0000256" key="2">
    <source>
        <dbReference type="SAM" id="Phobius"/>
    </source>
</evidence>
<feature type="domain" description="Alpha/beta-hydrolase catalytic" evidence="3">
    <location>
        <begin position="308"/>
        <end position="589"/>
    </location>
</feature>
<feature type="transmembrane region" description="Helical" evidence="2">
    <location>
        <begin position="134"/>
        <end position="154"/>
    </location>
</feature>
<feature type="transmembrane region" description="Helical" evidence="2">
    <location>
        <begin position="209"/>
        <end position="231"/>
    </location>
</feature>
<dbReference type="Pfam" id="PF15420">
    <property type="entry name" value="Abhydrolase_9_N"/>
    <property type="match status" value="1"/>
</dbReference>
<dbReference type="Proteomes" id="UP000274391">
    <property type="component" value="Unassembled WGS sequence"/>
</dbReference>
<keyword evidence="2" id="KW-1133">Transmembrane helix</keyword>
<dbReference type="InterPro" id="IPR027787">
    <property type="entry name" value="Alpha/beta-hydrolase_catalytic"/>
</dbReference>
<evidence type="ECO:0000259" key="4">
    <source>
        <dbReference type="Pfam" id="PF15420"/>
    </source>
</evidence>
<dbReference type="AlphaFoldDB" id="A0A3P3VVU3"/>
<keyword evidence="2" id="KW-0812">Transmembrane</keyword>
<accession>A0A3P3VVU3</accession>
<dbReference type="SUPFAM" id="SSF53474">
    <property type="entry name" value="alpha/beta-Hydrolases"/>
    <property type="match status" value="1"/>
</dbReference>
<evidence type="ECO:0000313" key="5">
    <source>
        <dbReference type="EMBL" id="RRJ86574.1"/>
    </source>
</evidence>
<reference evidence="5 6" key="1">
    <citation type="submission" date="2018-11" db="EMBL/GenBank/DDBJ databases">
        <title>YIM 102482-1 draft genome.</title>
        <authorList>
            <person name="Li G."/>
            <person name="Jiang Y."/>
        </authorList>
    </citation>
    <scope>NUCLEOTIDE SEQUENCE [LARGE SCALE GENOMIC DNA]</scope>
    <source>
        <strain evidence="5 6">YIM 102482-1</strain>
    </source>
</reference>